<dbReference type="InterPro" id="IPR028974">
    <property type="entry name" value="TSP_type-3_rpt"/>
</dbReference>
<evidence type="ECO:0000256" key="1">
    <source>
        <dbReference type="SAM" id="SignalP"/>
    </source>
</evidence>
<feature type="chain" id="PRO_5011534580" evidence="1">
    <location>
        <begin position="28"/>
        <end position="230"/>
    </location>
</feature>
<dbReference type="GeneID" id="300924622"/>
<reference evidence="2" key="1">
    <citation type="journal article" date="2014" name="Int. J. Syst. Evol. Microbiol.">
        <title>Complete genome of a new Firmicutes species belonging to the dominant human colonic microbiota ('Ruminococcus bicirculans') reveals two chromosomes and a selective capacity to utilize plant glucans.</title>
        <authorList>
            <consortium name="NISC Comparative Sequencing Program"/>
            <person name="Wegmann U."/>
            <person name="Louis P."/>
            <person name="Goesmann A."/>
            <person name="Henrissat B."/>
            <person name="Duncan S.H."/>
            <person name="Flint H.J."/>
        </authorList>
    </citation>
    <scope>NUCLEOTIDE SEQUENCE</scope>
    <source>
        <strain evidence="2">NBRC 103191</strain>
    </source>
</reference>
<gene>
    <name evidence="2" type="ORF">GCM10007915_02810</name>
    <name evidence="3" type="ORF">SAMN05660405_01867</name>
</gene>
<dbReference type="PROSITE" id="PS51257">
    <property type="entry name" value="PROKAR_LIPOPROTEIN"/>
    <property type="match status" value="1"/>
</dbReference>
<keyword evidence="5" id="KW-1185">Reference proteome</keyword>
<sequence>MNIKSLNIVTVAISTLLLIGCQTTTSAPPSDIPQIDNIVTLIPDIPDSDGDGVLDDIDECPETPPSVVVDAKGCLIEVYTSGLEMEFNGFFPPMSSQLPAIYNEDFITMVKSLNEYPKANVFIFGHVAANEINQDSLARNRALIVKNTLASQHGIDAKRMRTYDCSNNIFVENTDNIDRNFKALNNESIESKHSRVTLKASSSVQDLTNLEYDYYIEIYGEYAKYCELFE</sequence>
<reference evidence="3 4" key="2">
    <citation type="submission" date="2016-10" db="EMBL/GenBank/DDBJ databases">
        <authorList>
            <person name="de Groot N.N."/>
        </authorList>
    </citation>
    <scope>NUCLEOTIDE SEQUENCE [LARGE SCALE GENOMIC DNA]</scope>
    <source>
        <strain evidence="3 4">DSM 23406</strain>
    </source>
</reference>
<proteinExistence type="predicted"/>
<feature type="signal peptide" evidence="1">
    <location>
        <begin position="1"/>
        <end position="27"/>
    </location>
</feature>
<accession>A0A1G6YZ47</accession>
<dbReference type="EMBL" id="BSOK01000007">
    <property type="protein sequence ID" value="GLR28043.1"/>
    <property type="molecule type" value="Genomic_DNA"/>
</dbReference>
<reference evidence="5" key="3">
    <citation type="journal article" date="2019" name="Int. J. Syst. Evol. Microbiol.">
        <title>The Global Catalogue of Microorganisms (GCM) 10K type strain sequencing project: providing services to taxonomists for standard genome sequencing and annotation.</title>
        <authorList>
            <consortium name="The Broad Institute Genomics Platform"/>
            <consortium name="The Broad Institute Genome Sequencing Center for Infectious Disease"/>
            <person name="Wu L."/>
            <person name="Ma J."/>
        </authorList>
    </citation>
    <scope>NUCLEOTIDE SEQUENCE [LARGE SCALE GENOMIC DNA]</scope>
    <source>
        <strain evidence="5">NBRC 103191</strain>
    </source>
</reference>
<reference evidence="2" key="4">
    <citation type="submission" date="2023-01" db="EMBL/GenBank/DDBJ databases">
        <title>Draft genome sequence of Psychrobacter pacificensis strain NBRC 103191.</title>
        <authorList>
            <person name="Sun Q."/>
            <person name="Mori K."/>
        </authorList>
    </citation>
    <scope>NUCLEOTIDE SEQUENCE</scope>
    <source>
        <strain evidence="2">NBRC 103191</strain>
    </source>
</reference>
<dbReference type="AlphaFoldDB" id="A0A1G6YZ47"/>
<organism evidence="3 4">
    <name type="scientific">Psychrobacter pacificensis</name>
    <dbReference type="NCBI Taxonomy" id="112002"/>
    <lineage>
        <taxon>Bacteria</taxon>
        <taxon>Pseudomonadati</taxon>
        <taxon>Pseudomonadota</taxon>
        <taxon>Gammaproteobacteria</taxon>
        <taxon>Moraxellales</taxon>
        <taxon>Moraxellaceae</taxon>
        <taxon>Psychrobacter</taxon>
    </lineage>
</organism>
<keyword evidence="1" id="KW-0732">Signal</keyword>
<dbReference type="GO" id="GO:0005509">
    <property type="term" value="F:calcium ion binding"/>
    <property type="evidence" value="ECO:0007669"/>
    <property type="project" value="InterPro"/>
</dbReference>
<dbReference type="RefSeq" id="WP_093070684.1">
    <property type="nucleotide sequence ID" value="NZ_BSOK01000007.1"/>
</dbReference>
<protein>
    <submittedName>
        <fullName evidence="3">OmpA-OmpF porin, OOP family</fullName>
    </submittedName>
</protein>
<dbReference type="InterPro" id="IPR036737">
    <property type="entry name" value="OmpA-like_sf"/>
</dbReference>
<evidence type="ECO:0000313" key="2">
    <source>
        <dbReference type="EMBL" id="GLR28043.1"/>
    </source>
</evidence>
<name>A0A1G6YZ47_9GAMM</name>
<dbReference type="Proteomes" id="UP000198501">
    <property type="component" value="Unassembled WGS sequence"/>
</dbReference>
<dbReference type="Gene3D" id="3.30.1330.60">
    <property type="entry name" value="OmpA-like domain"/>
    <property type="match status" value="1"/>
</dbReference>
<dbReference type="SUPFAM" id="SSF103088">
    <property type="entry name" value="OmpA-like"/>
    <property type="match status" value="1"/>
</dbReference>
<dbReference type="SUPFAM" id="SSF103647">
    <property type="entry name" value="TSP type-3 repeat"/>
    <property type="match status" value="1"/>
</dbReference>
<dbReference type="Proteomes" id="UP001156645">
    <property type="component" value="Unassembled WGS sequence"/>
</dbReference>
<evidence type="ECO:0000313" key="3">
    <source>
        <dbReference type="EMBL" id="SDD95552.1"/>
    </source>
</evidence>
<dbReference type="EMBL" id="FNAL01000014">
    <property type="protein sequence ID" value="SDD95552.1"/>
    <property type="molecule type" value="Genomic_DNA"/>
</dbReference>
<evidence type="ECO:0000313" key="4">
    <source>
        <dbReference type="Proteomes" id="UP000198501"/>
    </source>
</evidence>
<evidence type="ECO:0000313" key="5">
    <source>
        <dbReference type="Proteomes" id="UP001156645"/>
    </source>
</evidence>